<dbReference type="AlphaFoldDB" id="E3GW26"/>
<name>E3GW26_METFV</name>
<reference evidence="2 3" key="1">
    <citation type="journal article" date="2010" name="Stand. Genomic Sci.">
        <title>Complete genome sequence of Methanothermus fervidus type strain (V24S).</title>
        <authorList>
            <person name="Anderson I."/>
            <person name="Djao O.D."/>
            <person name="Misra M."/>
            <person name="Chertkov O."/>
            <person name="Nolan M."/>
            <person name="Lucas S."/>
            <person name="Lapidus A."/>
            <person name="Del Rio T.G."/>
            <person name="Tice H."/>
            <person name="Cheng J.F."/>
            <person name="Tapia R."/>
            <person name="Han C."/>
            <person name="Goodwin L."/>
            <person name="Pitluck S."/>
            <person name="Liolios K."/>
            <person name="Ivanova N."/>
            <person name="Mavromatis K."/>
            <person name="Mikhailova N."/>
            <person name="Pati A."/>
            <person name="Brambilla E."/>
            <person name="Chen A."/>
            <person name="Palaniappan K."/>
            <person name="Land M."/>
            <person name="Hauser L."/>
            <person name="Chang Y.J."/>
            <person name="Jeffries C.D."/>
            <person name="Sikorski J."/>
            <person name="Spring S."/>
            <person name="Rohde M."/>
            <person name="Eichinger K."/>
            <person name="Huber H."/>
            <person name="Wirth R."/>
            <person name="Goker M."/>
            <person name="Detter J.C."/>
            <person name="Woyke T."/>
            <person name="Bristow J."/>
            <person name="Eisen J.A."/>
            <person name="Markowitz V."/>
            <person name="Hugenholtz P."/>
            <person name="Klenk H.P."/>
            <person name="Kyrpides N.C."/>
        </authorList>
    </citation>
    <scope>NUCLEOTIDE SEQUENCE [LARGE SCALE GENOMIC DNA]</scope>
    <source>
        <strain evidence="3">ATCC 43054 / DSM 2088 / JCM 10308 / V24 S</strain>
    </source>
</reference>
<dbReference type="Pfam" id="PF03551">
    <property type="entry name" value="PadR"/>
    <property type="match status" value="1"/>
</dbReference>
<evidence type="ECO:0000259" key="1">
    <source>
        <dbReference type="Pfam" id="PF03551"/>
    </source>
</evidence>
<feature type="domain" description="Transcription regulator PadR N-terminal" evidence="1">
    <location>
        <begin position="20"/>
        <end position="98"/>
    </location>
</feature>
<sequence>MSYDKEFVKRFVQGFGKTMILFMIGKKRMHGYAIIKKLEEIYCSEKMPNKIRHPGPSIVYPILHDLERRGLIKGHWESKGKRKIKYYEITPKGKATIDKIKKIIDEISKIWDKFWREIR</sequence>
<dbReference type="PANTHER" id="PTHR33169">
    <property type="entry name" value="PADR-FAMILY TRANSCRIPTIONAL REGULATOR"/>
    <property type="match status" value="1"/>
</dbReference>
<dbReference type="Gene3D" id="1.10.10.10">
    <property type="entry name" value="Winged helix-like DNA-binding domain superfamily/Winged helix DNA-binding domain"/>
    <property type="match status" value="1"/>
</dbReference>
<dbReference type="STRING" id="523846.Mfer_0995"/>
<evidence type="ECO:0000313" key="2">
    <source>
        <dbReference type="EMBL" id="ADP77791.1"/>
    </source>
</evidence>
<proteinExistence type="predicted"/>
<dbReference type="InterPro" id="IPR052509">
    <property type="entry name" value="Metal_resp_DNA-bind_regulator"/>
</dbReference>
<accession>E3GW26</accession>
<keyword evidence="3" id="KW-1185">Reference proteome</keyword>
<organism evidence="2 3">
    <name type="scientific">Methanothermus fervidus (strain ATCC 43054 / DSM 2088 / JCM 10308 / V24 S)</name>
    <dbReference type="NCBI Taxonomy" id="523846"/>
    <lineage>
        <taxon>Archaea</taxon>
        <taxon>Methanobacteriati</taxon>
        <taxon>Methanobacteriota</taxon>
        <taxon>Methanomada group</taxon>
        <taxon>Methanobacteria</taxon>
        <taxon>Methanobacteriales</taxon>
        <taxon>Methanothermaceae</taxon>
        <taxon>Methanothermus</taxon>
    </lineage>
</organism>
<gene>
    <name evidence="2" type="ordered locus">Mfer_0995</name>
</gene>
<dbReference type="InterPro" id="IPR005149">
    <property type="entry name" value="Tscrpt_reg_PadR_N"/>
</dbReference>
<dbReference type="InterPro" id="IPR036388">
    <property type="entry name" value="WH-like_DNA-bd_sf"/>
</dbReference>
<dbReference type="HOGENOM" id="CLU_063440_2_0_2"/>
<dbReference type="EMBL" id="CP002278">
    <property type="protein sequence ID" value="ADP77791.1"/>
    <property type="molecule type" value="Genomic_DNA"/>
</dbReference>
<dbReference type="PANTHER" id="PTHR33169:SF14">
    <property type="entry name" value="TRANSCRIPTIONAL REGULATOR RV3488"/>
    <property type="match status" value="1"/>
</dbReference>
<protein>
    <submittedName>
        <fullName evidence="2">Transcriptional regulator, PadR-like family</fullName>
    </submittedName>
</protein>
<dbReference type="SUPFAM" id="SSF46785">
    <property type="entry name" value="Winged helix' DNA-binding domain"/>
    <property type="match status" value="1"/>
</dbReference>
<evidence type="ECO:0000313" key="3">
    <source>
        <dbReference type="Proteomes" id="UP000002315"/>
    </source>
</evidence>
<dbReference type="InterPro" id="IPR036390">
    <property type="entry name" value="WH_DNA-bd_sf"/>
</dbReference>
<dbReference type="Proteomes" id="UP000002315">
    <property type="component" value="Chromosome"/>
</dbReference>
<dbReference type="KEGG" id="mfv:Mfer_0995"/>